<proteinExistence type="predicted"/>
<dbReference type="InterPro" id="IPR014729">
    <property type="entry name" value="Rossmann-like_a/b/a_fold"/>
</dbReference>
<dbReference type="Gene3D" id="3.40.50.620">
    <property type="entry name" value="HUPs"/>
    <property type="match status" value="1"/>
</dbReference>
<accession>A0A4R2NF30</accession>
<gene>
    <name evidence="2" type="ORF">EV674_10370</name>
</gene>
<comment type="caution">
    <text evidence="2">The sequence shown here is derived from an EMBL/GenBank/DDBJ whole genome shotgun (WGS) entry which is preliminary data.</text>
</comment>
<dbReference type="InterPro" id="IPR003848">
    <property type="entry name" value="DUF218"/>
</dbReference>
<dbReference type="Proteomes" id="UP000295182">
    <property type="component" value="Unassembled WGS sequence"/>
</dbReference>
<name>A0A4R2NF30_9BURK</name>
<dbReference type="EMBL" id="SLXH01000003">
    <property type="protein sequence ID" value="TCP19840.1"/>
    <property type="molecule type" value="Genomic_DNA"/>
</dbReference>
<organism evidence="2 3">
    <name type="scientific">Simplicispira metamorpha</name>
    <dbReference type="NCBI Taxonomy" id="80881"/>
    <lineage>
        <taxon>Bacteria</taxon>
        <taxon>Pseudomonadati</taxon>
        <taxon>Pseudomonadota</taxon>
        <taxon>Betaproteobacteria</taxon>
        <taxon>Burkholderiales</taxon>
        <taxon>Comamonadaceae</taxon>
        <taxon>Simplicispira</taxon>
    </lineage>
</organism>
<evidence type="ECO:0000259" key="1">
    <source>
        <dbReference type="Pfam" id="PF02698"/>
    </source>
</evidence>
<evidence type="ECO:0000313" key="3">
    <source>
        <dbReference type="Proteomes" id="UP000295182"/>
    </source>
</evidence>
<dbReference type="AlphaFoldDB" id="A0A4R2NF30"/>
<feature type="domain" description="DUF218" evidence="1">
    <location>
        <begin position="1"/>
        <end position="79"/>
    </location>
</feature>
<reference evidence="2 3" key="1">
    <citation type="submission" date="2019-03" db="EMBL/GenBank/DDBJ databases">
        <title>Genomic Encyclopedia of Type Strains, Phase IV (KMG-IV): sequencing the most valuable type-strain genomes for metagenomic binning, comparative biology and taxonomic classification.</title>
        <authorList>
            <person name="Goeker M."/>
        </authorList>
    </citation>
    <scope>NUCLEOTIDE SEQUENCE [LARGE SCALE GENOMIC DNA]</scope>
    <source>
        <strain evidence="2 3">DSM 1837</strain>
    </source>
</reference>
<evidence type="ECO:0000313" key="2">
    <source>
        <dbReference type="EMBL" id="TCP19840.1"/>
    </source>
</evidence>
<keyword evidence="3" id="KW-1185">Reference proteome</keyword>
<dbReference type="CDD" id="cd06259">
    <property type="entry name" value="YdcF-like"/>
    <property type="match status" value="1"/>
</dbReference>
<sequence length="124" mass="13527">MADYLVARGVAPAHVLQEPLARTTLANVVLGGALAARHGLQRVWLVSDDFHLWRALRLYERVWGRAPAAWLASGERGSVYLRLREKAVFALQTGALHLAGVAPGNWRAHLAFVSAATQPTQPMP</sequence>
<dbReference type="Pfam" id="PF02698">
    <property type="entry name" value="DUF218"/>
    <property type="match status" value="1"/>
</dbReference>
<protein>
    <submittedName>
        <fullName evidence="2">DUF218 domain-containing protein</fullName>
    </submittedName>
</protein>